<gene>
    <name evidence="2" type="primary">PFKFB1</name>
</gene>
<reference evidence="2" key="1">
    <citation type="submission" date="2025-08" db="UniProtKB">
        <authorList>
            <consortium name="RefSeq"/>
        </authorList>
    </citation>
    <scope>IDENTIFICATION</scope>
</reference>
<dbReference type="Proteomes" id="UP000694863">
    <property type="component" value="Unplaced"/>
</dbReference>
<evidence type="ECO:0000313" key="2">
    <source>
        <dbReference type="RefSeq" id="XP_045146570.1"/>
    </source>
</evidence>
<name>A0AC55D492_ECHTE</name>
<protein>
    <submittedName>
        <fullName evidence="2">6-phosphofructo-2-kinase/fructose-2, 6-bisphosphatase 1 isoform X3</fullName>
    </submittedName>
</protein>
<dbReference type="RefSeq" id="XP_045146570.1">
    <property type="nucleotide sequence ID" value="XM_045290635.1"/>
</dbReference>
<sequence>MSREMGELTQTRLQKIWIPHSSGISGLQRRRGSSIPQFTNSPTMVIMVGLPARGKTYISMKLTRYLNWIGTPTKVFNLGQYRREAVNYKNYEFFLPSNMEAQLIRKQCALAALKDVHDYLSHKEGHVSVFDATNTTRERRSLILQFANEHGYKVFFIESICNDPGIIAENIRQVKLGSPDYRDCDREEVLQDFLKRIECYEVNYQPLDEELDRHLSYIKIFDVGTRYMVNRVQDHIQSRMVYYLMNIHVTPRSIYLCRHGESELNLRGRIGGDSGLSARGKQGVCEEMTYEEIQEHYPEEFALRDQDKYRYRYPKGESYEDLVQRLEPVIMELERQENVLVICHQAVMRCLLAYFLDKSSEELPYLKCPLHTVLKLTPVAYGCKVESIYLNVEAVNTHREKPENVDITRESEEALDTVPAHY</sequence>
<organism evidence="1 2">
    <name type="scientific">Echinops telfairi</name>
    <name type="common">Lesser hedgehog tenrec</name>
    <dbReference type="NCBI Taxonomy" id="9371"/>
    <lineage>
        <taxon>Eukaryota</taxon>
        <taxon>Metazoa</taxon>
        <taxon>Chordata</taxon>
        <taxon>Craniata</taxon>
        <taxon>Vertebrata</taxon>
        <taxon>Euteleostomi</taxon>
        <taxon>Mammalia</taxon>
        <taxon>Eutheria</taxon>
        <taxon>Afrotheria</taxon>
        <taxon>Tenrecidae</taxon>
        <taxon>Tenrecinae</taxon>
        <taxon>Echinops</taxon>
    </lineage>
</organism>
<evidence type="ECO:0000313" key="1">
    <source>
        <dbReference type="Proteomes" id="UP000694863"/>
    </source>
</evidence>
<accession>A0AC55D492</accession>
<keyword evidence="1" id="KW-1185">Reference proteome</keyword>
<proteinExistence type="predicted"/>